<keyword evidence="23" id="KW-1185">Reference proteome</keyword>
<dbReference type="GO" id="GO:0006364">
    <property type="term" value="P:rRNA processing"/>
    <property type="evidence" value="ECO:0007669"/>
    <property type="project" value="TreeGrafter"/>
</dbReference>
<feature type="region of interest" description="Disordered" evidence="19">
    <location>
        <begin position="884"/>
        <end position="998"/>
    </location>
</feature>
<dbReference type="EMBL" id="JAVHJS010000004">
    <property type="protein sequence ID" value="KAK2860481.1"/>
    <property type="molecule type" value="Genomic_DNA"/>
</dbReference>
<comment type="caution">
    <text evidence="22">The sequence shown here is derived from an EMBL/GenBank/DDBJ whole genome shotgun (WGS) entry which is preliminary data.</text>
</comment>
<evidence type="ECO:0000256" key="11">
    <source>
        <dbReference type="ARBA" id="ARBA00023004"/>
    </source>
</evidence>
<dbReference type="Pfam" id="PF08167">
    <property type="entry name" value="RIX1"/>
    <property type="match status" value="1"/>
</dbReference>
<feature type="binding site" evidence="14">
    <location>
        <position position="1637"/>
    </location>
    <ligand>
        <name>Fe cation</name>
        <dbReference type="ChEBI" id="CHEBI:24875"/>
        <note>catalytic</note>
    </ligand>
</feature>
<keyword evidence="13" id="KW-0539">Nucleus</keyword>
<feature type="region of interest" description="Disordered" evidence="19">
    <location>
        <begin position="1073"/>
        <end position="1205"/>
    </location>
</feature>
<dbReference type="GO" id="GO:0006629">
    <property type="term" value="P:lipid metabolic process"/>
    <property type="evidence" value="ECO:0007669"/>
    <property type="project" value="UniProtKB-KW"/>
</dbReference>
<protein>
    <submittedName>
        <fullName evidence="22">Uncharacterized protein</fullName>
    </submittedName>
</protein>
<dbReference type="FunFam" id="1.20.245.10:FF:000001">
    <property type="entry name" value="Arachidonate 5-lipoxygenase a"/>
    <property type="match status" value="1"/>
</dbReference>
<keyword evidence="7 14" id="KW-0479">Metal-binding</keyword>
<feature type="binding site" evidence="15">
    <location>
        <position position="1304"/>
    </location>
    <ligand>
        <name>Ca(2+)</name>
        <dbReference type="ChEBI" id="CHEBI:29108"/>
        <label>1</label>
    </ligand>
</feature>
<dbReference type="PROSITE" id="PS00081">
    <property type="entry name" value="LIPOXYGENASE_2"/>
    <property type="match status" value="1"/>
</dbReference>
<feature type="region of interest" description="Disordered" evidence="19">
    <location>
        <begin position="1006"/>
        <end position="1025"/>
    </location>
</feature>
<dbReference type="InterPro" id="IPR001024">
    <property type="entry name" value="PLAT/LH2_dom"/>
</dbReference>
<comment type="caution">
    <text evidence="17">Lacks conserved residue(s) required for the propagation of feature annotation.</text>
</comment>
<dbReference type="PANTHER" id="PTHR34105:SF1">
    <property type="entry name" value="PROLINE-, GLUTAMIC ACID- AND LEUCINE-RICH PROTEIN 1"/>
    <property type="match status" value="1"/>
</dbReference>
<dbReference type="InterPro" id="IPR001885">
    <property type="entry name" value="LipOase_mml"/>
</dbReference>
<evidence type="ECO:0000256" key="9">
    <source>
        <dbReference type="ARBA" id="ARBA00022964"/>
    </source>
</evidence>
<gene>
    <name evidence="22" type="ORF">Q7C36_004647</name>
</gene>
<dbReference type="CDD" id="cd01753">
    <property type="entry name" value="PLAT_LOX"/>
    <property type="match status" value="1"/>
</dbReference>
<keyword evidence="8" id="KW-0677">Repeat</keyword>
<evidence type="ECO:0000256" key="15">
    <source>
        <dbReference type="PIRSR" id="PIRSR601885-2"/>
    </source>
</evidence>
<dbReference type="FunFam" id="2.60.60.20:FF:000002">
    <property type="entry name" value="Arachidonate 5-lipoxygenase a"/>
    <property type="match status" value="1"/>
</dbReference>
<evidence type="ECO:0000256" key="1">
    <source>
        <dbReference type="ARBA" id="ARBA00004123"/>
    </source>
</evidence>
<keyword evidence="10" id="KW-0560">Oxidoreductase</keyword>
<evidence type="ECO:0000256" key="10">
    <source>
        <dbReference type="ARBA" id="ARBA00023002"/>
    </source>
</evidence>
<dbReference type="Gene3D" id="1.20.245.10">
    <property type="entry name" value="Lipoxygenase-1, Domain 5"/>
    <property type="match status" value="1"/>
</dbReference>
<dbReference type="GO" id="GO:0005506">
    <property type="term" value="F:iron ion binding"/>
    <property type="evidence" value="ECO:0007669"/>
    <property type="project" value="InterPro"/>
</dbReference>
<evidence type="ECO:0000256" key="3">
    <source>
        <dbReference type="ARBA" id="ARBA00005189"/>
    </source>
</evidence>
<comment type="cofactor">
    <cofactor evidence="14">
        <name>Fe cation</name>
        <dbReference type="ChEBI" id="CHEBI:24875"/>
    </cofactor>
    <text evidence="14">Binds 1 Fe cation per subunit.</text>
</comment>
<dbReference type="SUPFAM" id="SSF48371">
    <property type="entry name" value="ARM repeat"/>
    <property type="match status" value="1"/>
</dbReference>
<dbReference type="PANTHER" id="PTHR34105">
    <property type="entry name" value="PROLINE-, GLUTAMIC ACID- AND LEUCINE-RICH PROTEIN 1"/>
    <property type="match status" value="1"/>
</dbReference>
<feature type="domain" description="PLAT" evidence="20">
    <location>
        <begin position="1267"/>
        <end position="1383"/>
    </location>
</feature>
<evidence type="ECO:0000256" key="4">
    <source>
        <dbReference type="ARBA" id="ARBA00009419"/>
    </source>
</evidence>
<dbReference type="PRINTS" id="PR00087">
    <property type="entry name" value="LIPOXYGENASE"/>
</dbReference>
<dbReference type="GO" id="GO:0005634">
    <property type="term" value="C:nucleus"/>
    <property type="evidence" value="ECO:0007669"/>
    <property type="project" value="UniProtKB-SubCell"/>
</dbReference>
<evidence type="ECO:0000256" key="6">
    <source>
        <dbReference type="ARBA" id="ARBA00022490"/>
    </source>
</evidence>
<evidence type="ECO:0000256" key="7">
    <source>
        <dbReference type="ARBA" id="ARBA00022723"/>
    </source>
</evidence>
<feature type="binding site" evidence="14">
    <location>
        <position position="1632"/>
    </location>
    <ligand>
        <name>Fe cation</name>
        <dbReference type="ChEBI" id="CHEBI:24875"/>
        <note>catalytic</note>
    </ligand>
</feature>
<comment type="similarity">
    <text evidence="4">Belongs to the lipoxygenase family.</text>
</comment>
<sequence>MATAAWLHVPKNMRLTEGLVSALKEERPEYVPALLSNYREHGVVGTQNCGTVGGLVGISNSRLGSSKTRFEGLCMLSMLVKDSSSEVFQQHCLSWLRSLQQIIQSQAPLPSVQLAVNVLQDVLQYSSQLPELAREVGLNSILGILTSLLGLKSECHLAAMEGMMACMTYYPRACGSLKEKLGVYFLSKMDSDNPKVQDVACKCYGRLPCLGGVLERGGGGRRAEGWTSQVHCLLASANSILGQLYQGIETEETMQYEGPGVELPFLPLDDVDPLLILQLRHRYRSVCLALKHTLSVDPAISVRLPVQHILNLVCRALAVGIKNINVTSEGCLKLLVLPSIHSDTLEVLSALIKVVGAGLVQYCNVLSRLFSQALCAWTPLPEASLGQQRAYSAVRVALYHTLELWVCVSRASSVLQGNSSHSELLFAHLIGDITPGTEAVKLRAGQAAMSDLVSAPGKTGPRRTKGIGIVEPGGVSLQRKGDALANQDTCFAALRVLRQIILTSGTLLKEDLHKKLQDLVVPLCVRLQQQAQCSNWDMGGVSGQYGSAAPRCELYALLLALVLVPSPRWPAPLSCAVCVFSQGRKDRNITVSSYCAEALTICNALLHPRTLSISLPLPPLALKPTPAASVLAPTQNPSLSLPTLLGAPAPGPSFAPRHPLSLDSASLLGSLENHLPLGPPVLSTPAGVTGVQGELLLSSPAQAAELAGLTAPPETQRQVFVRYDKEEPEDVEISLESDSDDSVVIMPQGMMLEMQEGAGNTQSLPPPTGSAMPVPNAGLGSEAGPVETSLSSDHPTTIGHQILPADGNNINSFPGTSQTEQLVSLVPPLNSNAVPLAASSGALGNSLPAGAQLQQMLMLPSSGGQQSQIGLSLHIQLQNQLVQSSRQPAANEQDQNVININSTDDEEEEEEEEELEDEDELGEEEEEEEGLEEDEEEEEGSEYPEDGFLPGDDFEGFDDEEDEGEEIEEEEDEEEDDEEEIQALEAESQRDVIGAEEGEVMIEEQEERRVGTFPMEGERPVEGGIEEMKAVQSIFEEEGVKEKVGIEEIENIGAVERNESVVGGQQIETHVIGAEGEQSELNASTEAADQEVLPQEQDGSRPESVVTPEDSGIPSEGQEQEVAIGVRENEPSSEVEQEEIPNPCTATTSEDTETKQDNRESETTEKEVVEGVQVEEEETRGTKRKIEDIEEGEVSEQSSEKKKLDDEAMASMLADFVDCPPDDEDHGSSHWNLWNLATACLGPALRVNHLSGWVGSLLRNQTQATVMEYKVTVATGTLEYSGTNNYVYVTLVGENGESERTLLDKPGLDLCRGAVDDYIVRSSAPLGRVLLVRLEKQRYFLEDNWFCNYVKVTPPGGENLQTFPCYRWLVGDIKIEVREGTAKKLSDEILPQELAHRKAQLKERQNTFRWQAWAPGIPKCIDAKSEADLPQDVRFANEKRSDFERSLQFALLELSLKKLVIWFGRSWEDLDDFKQIFWKLRSPIAEYTMEHWKEDWFFGHQFLNGSNPRMIQRCRQLPSNFPVSGDMVQAFLSPNTTLNKELKAGNIYLVDYAIMDGIPENVIRGKKQYIAAPLCLLYEHPDDGLIPIAIQLEQNPNKETPIFLPNDPPLAWLLAKMWVRHAEFQIFQVLSHLLRTHLIVEVFCVATLRHLPSVHPINKLLNPHLKYTLEINCRGRTQLISRNGIFKRVVSTGGDGLLVLAQREYKVLTYRSLQPRYDFIDRGVTKLNKYFYREHSLMLWDAIEKFVSSIVSLYYGSDNDVVQDSELQAWIKDIVEEGFVNVPHFGLPNELKNKQELITVLSVVIFCSTAQHAATNNGQFDFCSWVPNTPCTMRQPAPTDKDGVTMELIMNTLPDISQSCVEMAITWHLGRAQPDAIPLAQYEEQYFTEPAAQKMIDNFRQDLKDIEEEILEQNKGLEPPYLYLCPSRIENSITI</sequence>
<keyword evidence="12" id="KW-0443">Lipid metabolism</keyword>
<dbReference type="InterPro" id="IPR012980">
    <property type="entry name" value="PELP1_middle"/>
</dbReference>
<proteinExistence type="inferred from homology"/>
<name>A0AA88NIX2_TACVA</name>
<feature type="coiled-coil region" evidence="18">
    <location>
        <begin position="1889"/>
        <end position="1916"/>
    </location>
</feature>
<evidence type="ECO:0000256" key="19">
    <source>
        <dbReference type="SAM" id="MobiDB-lite"/>
    </source>
</evidence>
<dbReference type="InterPro" id="IPR020834">
    <property type="entry name" value="LipOase_CS"/>
</dbReference>
<dbReference type="PROSITE" id="PS50095">
    <property type="entry name" value="PLAT"/>
    <property type="match status" value="1"/>
</dbReference>
<evidence type="ECO:0000256" key="16">
    <source>
        <dbReference type="PIRSR" id="PIRSR601885-3"/>
    </source>
</evidence>
<feature type="site" description="Essential for stabilizing binding to COTL1" evidence="16">
    <location>
        <position position="1368"/>
    </location>
</feature>
<comment type="similarity">
    <text evidence="5">Belongs to the RIX1/PELP1 family.</text>
</comment>
<evidence type="ECO:0000259" key="21">
    <source>
        <dbReference type="PROSITE" id="PS51393"/>
    </source>
</evidence>
<organism evidence="22 23">
    <name type="scientific">Tachysurus vachellii</name>
    <name type="common">Darkbarbel catfish</name>
    <name type="synonym">Pelteobagrus vachellii</name>
    <dbReference type="NCBI Taxonomy" id="175792"/>
    <lineage>
        <taxon>Eukaryota</taxon>
        <taxon>Metazoa</taxon>
        <taxon>Chordata</taxon>
        <taxon>Craniata</taxon>
        <taxon>Vertebrata</taxon>
        <taxon>Euteleostomi</taxon>
        <taxon>Actinopterygii</taxon>
        <taxon>Neopterygii</taxon>
        <taxon>Teleostei</taxon>
        <taxon>Ostariophysi</taxon>
        <taxon>Siluriformes</taxon>
        <taxon>Bagridae</taxon>
        <taxon>Tachysurus</taxon>
    </lineage>
</organism>
<evidence type="ECO:0000256" key="12">
    <source>
        <dbReference type="ARBA" id="ARBA00023098"/>
    </source>
</evidence>
<comment type="pathway">
    <text evidence="3">Lipid metabolism.</text>
</comment>
<dbReference type="Gene3D" id="3.10.450.60">
    <property type="match status" value="1"/>
</dbReference>
<dbReference type="InterPro" id="IPR036226">
    <property type="entry name" value="LipOase_C_sf"/>
</dbReference>
<reference evidence="22" key="1">
    <citation type="submission" date="2023-08" db="EMBL/GenBank/DDBJ databases">
        <title>Pelteobagrus vachellii genome.</title>
        <authorList>
            <person name="Liu H."/>
        </authorList>
    </citation>
    <scope>NUCLEOTIDE SEQUENCE</scope>
    <source>
        <strain evidence="22">PRFRI_2022a</strain>
        <tissue evidence="22">Muscle</tissue>
    </source>
</reference>
<feature type="compositionally biased region" description="Acidic residues" evidence="19">
    <location>
        <begin position="903"/>
        <end position="945"/>
    </location>
</feature>
<evidence type="ECO:0000256" key="14">
    <source>
        <dbReference type="PIRSR" id="PIRSR601885-1"/>
    </source>
</evidence>
<dbReference type="Pfam" id="PF08166">
    <property type="entry name" value="PELP1_HEAT"/>
    <property type="match status" value="2"/>
</dbReference>
<feature type="binding site" evidence="14">
    <location>
        <position position="1812"/>
    </location>
    <ligand>
        <name>Fe cation</name>
        <dbReference type="ChEBI" id="CHEBI:24875"/>
        <note>catalytic</note>
    </ligand>
</feature>
<feature type="compositionally biased region" description="Acidic residues" evidence="19">
    <location>
        <begin position="952"/>
        <end position="982"/>
    </location>
</feature>
<dbReference type="SUPFAM" id="SSF49723">
    <property type="entry name" value="Lipase/lipooxygenase domain (PLAT/LH2 domain)"/>
    <property type="match status" value="1"/>
</dbReference>
<evidence type="ECO:0000256" key="8">
    <source>
        <dbReference type="ARBA" id="ARBA00022737"/>
    </source>
</evidence>
<keyword evidence="11 14" id="KW-0408">Iron</keyword>
<evidence type="ECO:0000313" key="22">
    <source>
        <dbReference type="EMBL" id="KAK2860481.1"/>
    </source>
</evidence>
<dbReference type="SMART" id="SM00308">
    <property type="entry name" value="LH2"/>
    <property type="match status" value="1"/>
</dbReference>
<dbReference type="Pfam" id="PF01477">
    <property type="entry name" value="PLAT"/>
    <property type="match status" value="1"/>
</dbReference>
<dbReference type="Gene3D" id="2.60.60.20">
    <property type="entry name" value="PLAT/LH2 domain"/>
    <property type="match status" value="1"/>
</dbReference>
<feature type="compositionally biased region" description="Polar residues" evidence="19">
    <location>
        <begin position="884"/>
        <end position="902"/>
    </location>
</feature>
<evidence type="ECO:0000313" key="23">
    <source>
        <dbReference type="Proteomes" id="UP001187315"/>
    </source>
</evidence>
<dbReference type="InterPro" id="IPR016024">
    <property type="entry name" value="ARM-type_fold"/>
</dbReference>
<feature type="domain" description="Lipoxygenase" evidence="21">
    <location>
        <begin position="1383"/>
        <end position="1935"/>
    </location>
</feature>
<feature type="binding site" evidence="15">
    <location>
        <position position="1282"/>
    </location>
    <ligand>
        <name>Ca(2+)</name>
        <dbReference type="ChEBI" id="CHEBI:29108"/>
        <label>1</label>
    </ligand>
</feature>
<feature type="binding site" evidence="15">
    <location>
        <position position="1343"/>
    </location>
    <ligand>
        <name>Ca(2+)</name>
        <dbReference type="ChEBI" id="CHEBI:29108"/>
        <label>1</label>
    </ligand>
</feature>
<keyword evidence="6" id="KW-0963">Cytoplasm</keyword>
<feature type="binding site" evidence="14">
    <location>
        <position position="1935"/>
    </location>
    <ligand>
        <name>Fe cation</name>
        <dbReference type="ChEBI" id="CHEBI:24875"/>
        <note>catalytic</note>
    </ligand>
</feature>
<dbReference type="InterPro" id="IPR036392">
    <property type="entry name" value="PLAT/LH2_dom_sf"/>
</dbReference>
<dbReference type="SUPFAM" id="SSF48484">
    <property type="entry name" value="Lipoxigenase"/>
    <property type="match status" value="1"/>
</dbReference>
<dbReference type="InterPro" id="IPR012583">
    <property type="entry name" value="RIX1_N"/>
</dbReference>
<keyword evidence="15" id="KW-0106">Calcium</keyword>
<dbReference type="Pfam" id="PF00305">
    <property type="entry name" value="Lipoxygenase"/>
    <property type="match status" value="1"/>
</dbReference>
<evidence type="ECO:0000259" key="20">
    <source>
        <dbReference type="PROSITE" id="PS50095"/>
    </source>
</evidence>
<dbReference type="Proteomes" id="UP001187315">
    <property type="component" value="Unassembled WGS sequence"/>
</dbReference>
<dbReference type="PRINTS" id="PR00467">
    <property type="entry name" value="MAMLPOXGNASE"/>
</dbReference>
<evidence type="ECO:0000256" key="13">
    <source>
        <dbReference type="ARBA" id="ARBA00023242"/>
    </source>
</evidence>
<dbReference type="GO" id="GO:0016702">
    <property type="term" value="F:oxidoreductase activity, acting on single donors with incorporation of molecular oxygen, incorporation of two atoms of oxygen"/>
    <property type="evidence" value="ECO:0007669"/>
    <property type="project" value="InterPro"/>
</dbReference>
<keyword evidence="9" id="KW-0223">Dioxygenase</keyword>
<dbReference type="InterPro" id="IPR042062">
    <property type="entry name" value="PLAT_LOX_verte"/>
</dbReference>
<dbReference type="PROSITE" id="PS51393">
    <property type="entry name" value="LIPOXYGENASE_3"/>
    <property type="match status" value="1"/>
</dbReference>
<comment type="subcellular location">
    <subcellularLocation>
        <location evidence="2">Cytoplasm</location>
    </subcellularLocation>
    <subcellularLocation>
        <location evidence="1">Nucleus</location>
    </subcellularLocation>
</comment>
<feature type="compositionally biased region" description="Basic and acidic residues" evidence="19">
    <location>
        <begin position="1152"/>
        <end position="1169"/>
    </location>
</feature>
<evidence type="ECO:0000256" key="18">
    <source>
        <dbReference type="SAM" id="Coils"/>
    </source>
</evidence>
<dbReference type="GO" id="GO:0005737">
    <property type="term" value="C:cytoplasm"/>
    <property type="evidence" value="ECO:0007669"/>
    <property type="project" value="UniProtKB-SubCell"/>
</dbReference>
<keyword evidence="18" id="KW-0175">Coiled coil</keyword>
<dbReference type="InterPro" id="IPR013819">
    <property type="entry name" value="LipOase_C"/>
</dbReference>
<feature type="region of interest" description="Disordered" evidence="19">
    <location>
        <begin position="757"/>
        <end position="778"/>
    </location>
</feature>
<evidence type="ECO:0000256" key="17">
    <source>
        <dbReference type="PROSITE-ProRule" id="PRU00152"/>
    </source>
</evidence>
<evidence type="ECO:0000256" key="5">
    <source>
        <dbReference type="ARBA" id="ARBA00010511"/>
    </source>
</evidence>
<evidence type="ECO:0000256" key="2">
    <source>
        <dbReference type="ARBA" id="ARBA00004496"/>
    </source>
</evidence>
<accession>A0AA88NIX2</accession>